<evidence type="ECO:0000313" key="2">
    <source>
        <dbReference type="RefSeq" id="XP_071940078.1"/>
    </source>
</evidence>
<dbReference type="RefSeq" id="XP_071940078.1">
    <property type="nucleotide sequence ID" value="XM_072083977.1"/>
</dbReference>
<evidence type="ECO:0000313" key="1">
    <source>
        <dbReference type="Proteomes" id="UP001652660"/>
    </source>
</evidence>
<sequence length="147" mass="17507">MYFGVISPQYRNGELHPADDSTESLNHHGLDYKKVFWHDLQRCKRREKQPIALKVWQPEAVRGMQKQMVEQYDVPVESRISAQEMKLRLCKQQIANYDSKALRVENQKVDRAKEQLESVKYHPLHDLCRKGSRSDEHGVRRKKWKHV</sequence>
<keyword evidence="1" id="KW-1185">Reference proteome</keyword>
<gene>
    <name evidence="2" type="primary">LOC140038592</name>
</gene>
<proteinExistence type="predicted"/>
<organism evidence="1 2">
    <name type="scientific">Coffea arabica</name>
    <name type="common">Arabian coffee</name>
    <dbReference type="NCBI Taxonomy" id="13443"/>
    <lineage>
        <taxon>Eukaryota</taxon>
        <taxon>Viridiplantae</taxon>
        <taxon>Streptophyta</taxon>
        <taxon>Embryophyta</taxon>
        <taxon>Tracheophyta</taxon>
        <taxon>Spermatophyta</taxon>
        <taxon>Magnoliopsida</taxon>
        <taxon>eudicotyledons</taxon>
        <taxon>Gunneridae</taxon>
        <taxon>Pentapetalae</taxon>
        <taxon>asterids</taxon>
        <taxon>lamiids</taxon>
        <taxon>Gentianales</taxon>
        <taxon>Rubiaceae</taxon>
        <taxon>Ixoroideae</taxon>
        <taxon>Gardenieae complex</taxon>
        <taxon>Bertiereae - Coffeeae clade</taxon>
        <taxon>Coffeeae</taxon>
        <taxon>Coffea</taxon>
    </lineage>
</organism>
<name>A0ABM4X7R7_COFAR</name>
<reference evidence="2" key="1">
    <citation type="submission" date="2025-08" db="UniProtKB">
        <authorList>
            <consortium name="RefSeq"/>
        </authorList>
    </citation>
    <scope>IDENTIFICATION</scope>
    <source>
        <tissue evidence="2">Leaves</tissue>
    </source>
</reference>
<accession>A0ABM4X7R7</accession>
<dbReference type="GeneID" id="140038592"/>
<dbReference type="Proteomes" id="UP001652660">
    <property type="component" value="Chromosome 3e"/>
</dbReference>
<protein>
    <submittedName>
        <fullName evidence="2">F-box protein SKIP24-like</fullName>
    </submittedName>
</protein>